<dbReference type="CDD" id="cd05379">
    <property type="entry name" value="CAP_bacterial"/>
    <property type="match status" value="1"/>
</dbReference>
<dbReference type="InterPro" id="IPR014044">
    <property type="entry name" value="CAP_dom"/>
</dbReference>
<reference evidence="2 3" key="1">
    <citation type="submission" date="2018-08" db="EMBL/GenBank/DDBJ databases">
        <title>Genomic Encyclopedia of Type Strains, Phase IV (KMG-IV): sequencing the most valuable type-strain genomes for metagenomic binning, comparative biology and taxonomic classification.</title>
        <authorList>
            <person name="Goeker M."/>
        </authorList>
    </citation>
    <scope>NUCLEOTIDE SEQUENCE [LARGE SCALE GENOMIC DNA]</scope>
    <source>
        <strain evidence="2 3">DSM 23923</strain>
    </source>
</reference>
<evidence type="ECO:0000259" key="1">
    <source>
        <dbReference type="Pfam" id="PF00188"/>
    </source>
</evidence>
<organism evidence="2 3">
    <name type="scientific">Pelolinea submarina</name>
    <dbReference type="NCBI Taxonomy" id="913107"/>
    <lineage>
        <taxon>Bacteria</taxon>
        <taxon>Bacillati</taxon>
        <taxon>Chloroflexota</taxon>
        <taxon>Anaerolineae</taxon>
        <taxon>Anaerolineales</taxon>
        <taxon>Anaerolineaceae</taxon>
        <taxon>Pelolinea</taxon>
    </lineage>
</organism>
<dbReference type="EMBL" id="QUMS01000001">
    <property type="protein sequence ID" value="REG11417.1"/>
    <property type="molecule type" value="Genomic_DNA"/>
</dbReference>
<proteinExistence type="predicted"/>
<dbReference type="PANTHER" id="PTHR31157:SF1">
    <property type="entry name" value="SCP DOMAIN-CONTAINING PROTEIN"/>
    <property type="match status" value="1"/>
</dbReference>
<evidence type="ECO:0000313" key="3">
    <source>
        <dbReference type="Proteomes" id="UP000256388"/>
    </source>
</evidence>
<dbReference type="InterPro" id="IPR035940">
    <property type="entry name" value="CAP_sf"/>
</dbReference>
<dbReference type="Pfam" id="PF00188">
    <property type="entry name" value="CAP"/>
    <property type="match status" value="1"/>
</dbReference>
<dbReference type="PANTHER" id="PTHR31157">
    <property type="entry name" value="SCP DOMAIN-CONTAINING PROTEIN"/>
    <property type="match status" value="1"/>
</dbReference>
<sequence length="209" mass="23916">MEQETQRTIVITPKDLLEYSENQKHDETIIISEFDNLFYQEEVLRLTNLERKQYGAGQLTINSDLCISILNHCIDLATHDIFSHTGSNGSNLKDRVEAVSSSLWMLLGENIAMGQDSPQSVVDAWMQSPGHRSNLLNPDFIEIGIACFLKPKKNAFDFNNVYYWGQNFGTRVSPKSFGPLMERYLPKKIKKQTEDITVTILNEDKIEIK</sequence>
<comment type="caution">
    <text evidence="2">The sequence shown here is derived from an EMBL/GenBank/DDBJ whole genome shotgun (WGS) entry which is preliminary data.</text>
</comment>
<gene>
    <name evidence="2" type="ORF">DFR64_1298</name>
</gene>
<evidence type="ECO:0000313" key="2">
    <source>
        <dbReference type="EMBL" id="REG11417.1"/>
    </source>
</evidence>
<dbReference type="SUPFAM" id="SSF55797">
    <property type="entry name" value="PR-1-like"/>
    <property type="match status" value="1"/>
</dbReference>
<keyword evidence="3" id="KW-1185">Reference proteome</keyword>
<protein>
    <submittedName>
        <fullName evidence="2">Cysteine-rich secretory family protein</fullName>
    </submittedName>
</protein>
<dbReference type="RefSeq" id="WP_116224543.1">
    <property type="nucleotide sequence ID" value="NZ_AP018437.1"/>
</dbReference>
<feature type="domain" description="SCP" evidence="1">
    <location>
        <begin position="44"/>
        <end position="168"/>
    </location>
</feature>
<dbReference type="AlphaFoldDB" id="A0A3E0AIE0"/>
<dbReference type="Proteomes" id="UP000256388">
    <property type="component" value="Unassembled WGS sequence"/>
</dbReference>
<accession>A0A3E0AIE0</accession>
<name>A0A3E0AIE0_9CHLR</name>
<dbReference type="OrthoDB" id="143641at2"/>
<dbReference type="Gene3D" id="3.40.33.10">
    <property type="entry name" value="CAP"/>
    <property type="match status" value="1"/>
</dbReference>